<dbReference type="InterPro" id="IPR024399">
    <property type="entry name" value="DUF2628"/>
</dbReference>
<dbReference type="Proteomes" id="UP000713904">
    <property type="component" value="Unassembled WGS sequence"/>
</dbReference>
<comment type="caution">
    <text evidence="2">The sequence shown here is derived from an EMBL/GenBank/DDBJ whole genome shotgun (WGS) entry which is preliminary data.</text>
</comment>
<evidence type="ECO:0000256" key="1">
    <source>
        <dbReference type="SAM" id="Phobius"/>
    </source>
</evidence>
<gene>
    <name evidence="2" type="ORF">HLB29_03225</name>
</gene>
<organism evidence="2 3">
    <name type="scientific">Peptostreptococcus canis</name>
    <dbReference type="NCBI Taxonomy" id="1159213"/>
    <lineage>
        <taxon>Bacteria</taxon>
        <taxon>Bacillati</taxon>
        <taxon>Bacillota</taxon>
        <taxon>Clostridia</taxon>
        <taxon>Peptostreptococcales</taxon>
        <taxon>Peptostreptococcaceae</taxon>
        <taxon>Peptostreptococcus</taxon>
    </lineage>
</organism>
<name>A0ABR6TJV7_9FIRM</name>
<feature type="transmembrane region" description="Helical" evidence="1">
    <location>
        <begin position="88"/>
        <end position="110"/>
    </location>
</feature>
<keyword evidence="1" id="KW-0472">Membrane</keyword>
<reference evidence="2 3" key="1">
    <citation type="submission" date="2020-05" db="EMBL/GenBank/DDBJ databases">
        <title>Draft genome of xy-202 and genomic insight in genome of the genus Peptostreptococcus.</title>
        <authorList>
            <person name="Zhang Z."/>
        </authorList>
    </citation>
    <scope>NUCLEOTIDE SEQUENCE [LARGE SCALE GENOMIC DNA]</scope>
    <source>
        <strain evidence="2 3">DSM 27025</strain>
    </source>
</reference>
<dbReference type="RefSeq" id="WP_185623718.1">
    <property type="nucleotide sequence ID" value="NZ_JABGBW010000002.1"/>
</dbReference>
<feature type="transmembrane region" description="Helical" evidence="1">
    <location>
        <begin position="63"/>
        <end position="82"/>
    </location>
</feature>
<protein>
    <submittedName>
        <fullName evidence="2">DUF2628 domain-containing protein</fullName>
    </submittedName>
</protein>
<dbReference type="EMBL" id="JABGBW010000002">
    <property type="protein sequence ID" value="MBC2575689.1"/>
    <property type="molecule type" value="Genomic_DNA"/>
</dbReference>
<feature type="transmembrane region" description="Helical" evidence="1">
    <location>
        <begin position="141"/>
        <end position="159"/>
    </location>
</feature>
<accession>A0ABR6TJV7</accession>
<keyword evidence="3" id="KW-1185">Reference proteome</keyword>
<proteinExistence type="predicted"/>
<evidence type="ECO:0000313" key="2">
    <source>
        <dbReference type="EMBL" id="MBC2575689.1"/>
    </source>
</evidence>
<keyword evidence="1" id="KW-0812">Transmembrane</keyword>
<dbReference type="Pfam" id="PF10947">
    <property type="entry name" value="DUF2628"/>
    <property type="match status" value="1"/>
</dbReference>
<keyword evidence="1" id="KW-1133">Transmembrane helix</keyword>
<sequence>MFKNNIKYENVKEVTTKGLVDVNYNEFYKKAFELFEEKNTKKYFNKGALLAGPFWYIYRKMTFRGIAIIGIQVMLATIAYFLKKPIWISLYILSFGFFAYAGFFGTHTYYRKIISQIEESKKVDKKFLGKYYHDKKGVDRYMTGCWICGTIVIYYIALFL</sequence>
<evidence type="ECO:0000313" key="3">
    <source>
        <dbReference type="Proteomes" id="UP000713904"/>
    </source>
</evidence>